<feature type="compositionally biased region" description="Polar residues" evidence="1">
    <location>
        <begin position="265"/>
        <end position="278"/>
    </location>
</feature>
<comment type="caution">
    <text evidence="2">The sequence shown here is derived from an EMBL/GenBank/DDBJ whole genome shotgun (WGS) entry which is preliminary data.</text>
</comment>
<feature type="compositionally biased region" description="Low complexity" evidence="1">
    <location>
        <begin position="368"/>
        <end position="386"/>
    </location>
</feature>
<keyword evidence="3" id="KW-1185">Reference proteome</keyword>
<dbReference type="Proteomes" id="UP000323994">
    <property type="component" value="Unassembled WGS sequence"/>
</dbReference>
<evidence type="ECO:0000313" key="3">
    <source>
        <dbReference type="Proteomes" id="UP000323994"/>
    </source>
</evidence>
<proteinExistence type="predicted"/>
<dbReference type="OrthoDB" id="954618at2"/>
<feature type="compositionally biased region" description="Basic and acidic residues" evidence="1">
    <location>
        <begin position="47"/>
        <end position="61"/>
    </location>
</feature>
<feature type="compositionally biased region" description="Polar residues" evidence="1">
    <location>
        <begin position="329"/>
        <end position="345"/>
    </location>
</feature>
<dbReference type="EMBL" id="VBSN01000073">
    <property type="protein sequence ID" value="KAA6431492.1"/>
    <property type="molecule type" value="Genomic_DNA"/>
</dbReference>
<feature type="region of interest" description="Disordered" evidence="1">
    <location>
        <begin position="243"/>
        <end position="443"/>
    </location>
</feature>
<evidence type="ECO:0000256" key="1">
    <source>
        <dbReference type="SAM" id="MobiDB-lite"/>
    </source>
</evidence>
<accession>A0A5M8QAB1</accession>
<name>A0A5M8QAB1_9BACT</name>
<gene>
    <name evidence="2" type="ORF">FEM33_24580</name>
</gene>
<feature type="compositionally biased region" description="Low complexity" evidence="1">
    <location>
        <begin position="251"/>
        <end position="264"/>
    </location>
</feature>
<organism evidence="2 3">
    <name type="scientific">Dyadobacter flavalbus</name>
    <dbReference type="NCBI Taxonomy" id="2579942"/>
    <lineage>
        <taxon>Bacteria</taxon>
        <taxon>Pseudomonadati</taxon>
        <taxon>Bacteroidota</taxon>
        <taxon>Cytophagia</taxon>
        <taxon>Cytophagales</taxon>
        <taxon>Spirosomataceae</taxon>
        <taxon>Dyadobacter</taxon>
    </lineage>
</organism>
<dbReference type="AlphaFoldDB" id="A0A5M8QAB1"/>
<protein>
    <submittedName>
        <fullName evidence="2">Uncharacterized protein</fullName>
    </submittedName>
</protein>
<reference evidence="2 3" key="1">
    <citation type="submission" date="2019-05" db="EMBL/GenBank/DDBJ databases">
        <authorList>
            <person name="Qu J.-H."/>
        </authorList>
    </citation>
    <scope>NUCLEOTIDE SEQUENCE [LARGE SCALE GENOMIC DNA]</scope>
    <source>
        <strain evidence="2 3">NS28</strain>
    </source>
</reference>
<feature type="compositionally biased region" description="Low complexity" evidence="1">
    <location>
        <begin position="298"/>
        <end position="328"/>
    </location>
</feature>
<sequence length="443" mass="47456">MTMFNKAKYFSLLVLVGAWGCTSTQNMSRSGGYDPLYGGNAGTGLVSRDRSADQEISRSDNPDYTYTGDEEATGTSDYYDDSYLSSRSVKRNVSNDVGYNAGFVDGYNQANSFANPYGYGGLGSYWPGSGMNFGLQFGLGSMFRMRPYMGFGMNPMMLGYSPWGYGSMMGMGYGGMLGYGSMLGYGYDPFGYNSFGYSPWGYNSLYGYGMYDSYYGGYGYNPWAYSRPVVVVNNNYERQGLARTSGPRIASGNSSRNRDSYNSNFVNSSRSKSNSTPVTEGRTGRRAANAISANDTYSSPRSSRSYGRSSLSDANGRTSGTSSYSSRGENQGNNVYYSRPRSANASSYSSDGVTSGSYASPRSSRGANSYSSPSYNSPSRSQSDYSAPARSYSTPSSRGSESYSAPSRSYSAPSYSAPSRSYSAPSGGGGGGGATRSSSRGPR</sequence>
<feature type="compositionally biased region" description="Low complexity" evidence="1">
    <location>
        <begin position="395"/>
        <end position="425"/>
    </location>
</feature>
<feature type="region of interest" description="Disordered" evidence="1">
    <location>
        <begin position="47"/>
        <end position="73"/>
    </location>
</feature>
<evidence type="ECO:0000313" key="2">
    <source>
        <dbReference type="EMBL" id="KAA6431492.1"/>
    </source>
</evidence>
<feature type="compositionally biased region" description="Low complexity" evidence="1">
    <location>
        <begin position="346"/>
        <end position="358"/>
    </location>
</feature>